<feature type="region of interest" description="Disordered" evidence="1">
    <location>
        <begin position="438"/>
        <end position="542"/>
    </location>
</feature>
<feature type="compositionally biased region" description="Basic and acidic residues" evidence="1">
    <location>
        <begin position="512"/>
        <end position="536"/>
    </location>
</feature>
<organism evidence="2 3">
    <name type="scientific">Oryza sativa subsp. japonica</name>
    <name type="common">Rice</name>
    <dbReference type="NCBI Taxonomy" id="39947"/>
    <lineage>
        <taxon>Eukaryota</taxon>
        <taxon>Viridiplantae</taxon>
        <taxon>Streptophyta</taxon>
        <taxon>Embryophyta</taxon>
        <taxon>Tracheophyta</taxon>
        <taxon>Spermatophyta</taxon>
        <taxon>Magnoliopsida</taxon>
        <taxon>Liliopsida</taxon>
        <taxon>Poales</taxon>
        <taxon>Poaceae</taxon>
        <taxon>BOP clade</taxon>
        <taxon>Oryzoideae</taxon>
        <taxon>Oryzeae</taxon>
        <taxon>Oryzinae</taxon>
        <taxon>Oryza</taxon>
        <taxon>Oryza sativa</taxon>
    </lineage>
</organism>
<sequence>MERSGRAKWAGRPKAAQDARAGGEERESAGGPGSLRTVPGGTRLSVTRFTVRSEHAAHARGRGRDAVHARGSRRDGCGADRDRPDPISDELAPTWRLRGAYVAATRAGGRKTKAPAANGRRAAAVSPGRLATMRGDGAYTGMTRKKERERANGSDSPEGVRWRRISAAATGGGQRGKRRRGHEGPIPGAFTRPRESVASVGLGGATPSEAGDERVLRSSGGDGGEHTASDGNEEEDERPESPSASTNAPALPALGDERRRRDRARKAAATMAMGGEEREGAWALRAAMLVWNRLGRSRRELALGARVQLATGRREDDAGGRKRGKGGRERGARPFLLWEKEEGRGGVAAEGGGLCLRPLAACARSGGAEAMTTAMTAGRCGAGRRHGRQAWAGADYRATRRSATRHARAACNGRRGGWSGAARARALAAGPSGCRRGRAAGLGGADATRATTTLARARTTRGERQRGSEEEGSARRGRLTRTRAGRAKREGRSTRAAHAHARAARGRSGWGEGERERAGGGGEGRGERGRWAERNSAHRPRGRQNRLLRRNLIWKDLDSGLNSTIYRGFEILRWHGH</sequence>
<reference evidence="3" key="1">
    <citation type="journal article" date="2005" name="Nature">
        <title>The map-based sequence of the rice genome.</title>
        <authorList>
            <consortium name="International rice genome sequencing project (IRGSP)"/>
            <person name="Matsumoto T."/>
            <person name="Wu J."/>
            <person name="Kanamori H."/>
            <person name="Katayose Y."/>
            <person name="Fujisawa M."/>
            <person name="Namiki N."/>
            <person name="Mizuno H."/>
            <person name="Yamamoto K."/>
            <person name="Antonio B.A."/>
            <person name="Baba T."/>
            <person name="Sakata K."/>
            <person name="Nagamura Y."/>
            <person name="Aoki H."/>
            <person name="Arikawa K."/>
            <person name="Arita K."/>
            <person name="Bito T."/>
            <person name="Chiden Y."/>
            <person name="Fujitsuka N."/>
            <person name="Fukunaka R."/>
            <person name="Hamada M."/>
            <person name="Harada C."/>
            <person name="Hayashi A."/>
            <person name="Hijishita S."/>
            <person name="Honda M."/>
            <person name="Hosokawa S."/>
            <person name="Ichikawa Y."/>
            <person name="Idonuma A."/>
            <person name="Iijima M."/>
            <person name="Ikeda M."/>
            <person name="Ikeno M."/>
            <person name="Ito K."/>
            <person name="Ito S."/>
            <person name="Ito T."/>
            <person name="Ito Y."/>
            <person name="Ito Y."/>
            <person name="Iwabuchi A."/>
            <person name="Kamiya K."/>
            <person name="Karasawa W."/>
            <person name="Kurita K."/>
            <person name="Katagiri S."/>
            <person name="Kikuta A."/>
            <person name="Kobayashi H."/>
            <person name="Kobayashi N."/>
            <person name="Machita K."/>
            <person name="Maehara T."/>
            <person name="Masukawa M."/>
            <person name="Mizubayashi T."/>
            <person name="Mukai Y."/>
            <person name="Nagasaki H."/>
            <person name="Nagata Y."/>
            <person name="Naito S."/>
            <person name="Nakashima M."/>
            <person name="Nakama Y."/>
            <person name="Nakamichi Y."/>
            <person name="Nakamura M."/>
            <person name="Meguro A."/>
            <person name="Negishi M."/>
            <person name="Ohta I."/>
            <person name="Ohta T."/>
            <person name="Okamoto M."/>
            <person name="Ono N."/>
            <person name="Saji S."/>
            <person name="Sakaguchi M."/>
            <person name="Sakai K."/>
            <person name="Shibata M."/>
            <person name="Shimokawa T."/>
            <person name="Song J."/>
            <person name="Takazaki Y."/>
            <person name="Terasawa K."/>
            <person name="Tsugane M."/>
            <person name="Tsuji K."/>
            <person name="Ueda S."/>
            <person name="Waki K."/>
            <person name="Yamagata H."/>
            <person name="Yamamoto M."/>
            <person name="Yamamoto S."/>
            <person name="Yamane H."/>
            <person name="Yoshiki S."/>
            <person name="Yoshihara R."/>
            <person name="Yukawa K."/>
            <person name="Zhong H."/>
            <person name="Yano M."/>
            <person name="Yuan Q."/>
            <person name="Ouyang S."/>
            <person name="Liu J."/>
            <person name="Jones K.M."/>
            <person name="Gansberger K."/>
            <person name="Moffat K."/>
            <person name="Hill J."/>
            <person name="Bera J."/>
            <person name="Fadrosh D."/>
            <person name="Jin S."/>
            <person name="Johri S."/>
            <person name="Kim M."/>
            <person name="Overton L."/>
            <person name="Reardon M."/>
            <person name="Tsitrin T."/>
            <person name="Vuong H."/>
            <person name="Weaver B."/>
            <person name="Ciecko A."/>
            <person name="Tallon L."/>
            <person name="Jackson J."/>
            <person name="Pai G."/>
            <person name="Aken S.V."/>
            <person name="Utterback T."/>
            <person name="Reidmuller S."/>
            <person name="Feldblyum T."/>
            <person name="Hsiao J."/>
            <person name="Zismann V."/>
            <person name="Iobst S."/>
            <person name="de Vazeille A.R."/>
            <person name="Buell C.R."/>
            <person name="Ying K."/>
            <person name="Li Y."/>
            <person name="Lu T."/>
            <person name="Huang Y."/>
            <person name="Zhao Q."/>
            <person name="Feng Q."/>
            <person name="Zhang L."/>
            <person name="Zhu J."/>
            <person name="Weng Q."/>
            <person name="Mu J."/>
            <person name="Lu Y."/>
            <person name="Fan D."/>
            <person name="Liu Y."/>
            <person name="Guan J."/>
            <person name="Zhang Y."/>
            <person name="Yu S."/>
            <person name="Liu X."/>
            <person name="Zhang Y."/>
            <person name="Hong G."/>
            <person name="Han B."/>
            <person name="Choisne N."/>
            <person name="Demange N."/>
            <person name="Orjeda G."/>
            <person name="Samain S."/>
            <person name="Cattolico L."/>
            <person name="Pelletier E."/>
            <person name="Couloux A."/>
            <person name="Segurens B."/>
            <person name="Wincker P."/>
            <person name="D'Hont A."/>
            <person name="Scarpelli C."/>
            <person name="Weissenbach J."/>
            <person name="Salanoubat M."/>
            <person name="Quetier F."/>
            <person name="Yu Y."/>
            <person name="Kim H.R."/>
            <person name="Rambo T."/>
            <person name="Currie J."/>
            <person name="Collura K."/>
            <person name="Luo M."/>
            <person name="Yang T."/>
            <person name="Ammiraju J.S.S."/>
            <person name="Engler F."/>
            <person name="Soderlund C."/>
            <person name="Wing R.A."/>
            <person name="Palmer L.E."/>
            <person name="de la Bastide M."/>
            <person name="Spiegel L."/>
            <person name="Nascimento L."/>
            <person name="Zutavern T."/>
            <person name="O'Shaughnessy A."/>
            <person name="Dike S."/>
            <person name="Dedhia N."/>
            <person name="Preston R."/>
            <person name="Balija V."/>
            <person name="McCombie W.R."/>
            <person name="Chow T."/>
            <person name="Chen H."/>
            <person name="Chung M."/>
            <person name="Chen C."/>
            <person name="Shaw J."/>
            <person name="Wu H."/>
            <person name="Hsiao K."/>
            <person name="Chao Y."/>
            <person name="Chu M."/>
            <person name="Cheng C."/>
            <person name="Hour A."/>
            <person name="Lee P."/>
            <person name="Lin S."/>
            <person name="Lin Y."/>
            <person name="Liou J."/>
            <person name="Liu S."/>
            <person name="Hsing Y."/>
            <person name="Raghuvanshi S."/>
            <person name="Mohanty A."/>
            <person name="Bharti A.K."/>
            <person name="Gaur A."/>
            <person name="Gupta V."/>
            <person name="Kumar D."/>
            <person name="Ravi V."/>
            <person name="Vij S."/>
            <person name="Kapur A."/>
            <person name="Khurana P."/>
            <person name="Khurana P."/>
            <person name="Khurana J.P."/>
            <person name="Tyagi A.K."/>
            <person name="Gaikwad K."/>
            <person name="Singh A."/>
            <person name="Dalal V."/>
            <person name="Srivastava S."/>
            <person name="Dixit A."/>
            <person name="Pal A.K."/>
            <person name="Ghazi I.A."/>
            <person name="Yadav M."/>
            <person name="Pandit A."/>
            <person name="Bhargava A."/>
            <person name="Sureshbabu K."/>
            <person name="Batra K."/>
            <person name="Sharma T.R."/>
            <person name="Mohapatra T."/>
            <person name="Singh N.K."/>
            <person name="Messing J."/>
            <person name="Nelson A.B."/>
            <person name="Fuks G."/>
            <person name="Kavchok S."/>
            <person name="Keizer G."/>
            <person name="Linton E."/>
            <person name="Llaca V."/>
            <person name="Song R."/>
            <person name="Tanyolac B."/>
            <person name="Young S."/>
            <person name="Ho-Il K."/>
            <person name="Hahn J.H."/>
            <person name="Sangsakoo G."/>
            <person name="Vanavichit A."/>
            <person name="de Mattos Luiz.A.T."/>
            <person name="Zimmer P.D."/>
            <person name="Malone G."/>
            <person name="Dellagostin O."/>
            <person name="de Oliveira A.C."/>
            <person name="Bevan M."/>
            <person name="Bancroft I."/>
            <person name="Minx P."/>
            <person name="Cordum H."/>
            <person name="Wilson R."/>
            <person name="Cheng Z."/>
            <person name="Jin W."/>
            <person name="Jiang J."/>
            <person name="Leong S.A."/>
            <person name="Iwama H."/>
            <person name="Gojobori T."/>
            <person name="Itoh T."/>
            <person name="Niimura Y."/>
            <person name="Fujii Y."/>
            <person name="Habara T."/>
            <person name="Sakai H."/>
            <person name="Sato Y."/>
            <person name="Wilson G."/>
            <person name="Kumar K."/>
            <person name="McCouch S."/>
            <person name="Juretic N."/>
            <person name="Hoen D."/>
            <person name="Wright S."/>
            <person name="Bruskiewich R."/>
            <person name="Bureau T."/>
            <person name="Miyao A."/>
            <person name="Hirochika H."/>
            <person name="Nishikawa T."/>
            <person name="Kadowaki K."/>
            <person name="Sugiura M."/>
            <person name="Burr B."/>
            <person name="Sasaki T."/>
        </authorList>
    </citation>
    <scope>NUCLEOTIDE SEQUENCE [LARGE SCALE GENOMIC DNA]</scope>
    <source>
        <strain evidence="3">cv. Nipponbare</strain>
    </source>
</reference>
<reference evidence="3" key="2">
    <citation type="journal article" date="2008" name="Nucleic Acids Res.">
        <title>The rice annotation project database (RAP-DB): 2008 update.</title>
        <authorList>
            <consortium name="The rice annotation project (RAP)"/>
        </authorList>
    </citation>
    <scope>GENOME REANNOTATION</scope>
    <source>
        <strain evidence="3">cv. Nipponbare</strain>
    </source>
</reference>
<evidence type="ECO:0000256" key="1">
    <source>
        <dbReference type="SAM" id="MobiDB-lite"/>
    </source>
</evidence>
<dbReference type="AlphaFoldDB" id="Q75IN2"/>
<feature type="compositionally biased region" description="Basic residues" evidence="1">
    <location>
        <begin position="495"/>
        <end position="505"/>
    </location>
</feature>
<feature type="region of interest" description="Disordered" evidence="1">
    <location>
        <begin position="1"/>
        <end position="90"/>
    </location>
</feature>
<feature type="region of interest" description="Disordered" evidence="1">
    <location>
        <begin position="310"/>
        <end position="331"/>
    </location>
</feature>
<feature type="compositionally biased region" description="Low complexity" evidence="1">
    <location>
        <begin position="114"/>
        <end position="124"/>
    </location>
</feature>
<evidence type="ECO:0000313" key="2">
    <source>
        <dbReference type="EMBL" id="AAT07604.1"/>
    </source>
</evidence>
<feature type="compositionally biased region" description="Low complexity" evidence="1">
    <location>
        <begin position="445"/>
        <end position="457"/>
    </location>
</feature>
<proteinExistence type="predicted"/>
<feature type="compositionally biased region" description="Basic and acidic residues" evidence="1">
    <location>
        <begin position="15"/>
        <end position="28"/>
    </location>
</feature>
<name>Q75IN2_ORYSJ</name>
<gene>
    <name evidence="2" type="primary">OSJNBb0013J02.9</name>
</gene>
<feature type="compositionally biased region" description="Basic and acidic residues" evidence="1">
    <location>
        <begin position="460"/>
        <end position="474"/>
    </location>
</feature>
<feature type="compositionally biased region" description="Basic residues" evidence="1">
    <location>
        <begin position="475"/>
        <end position="486"/>
    </location>
</feature>
<protein>
    <recommendedName>
        <fullName evidence="4">Epstein-Barr virus EBNA-1-like protein</fullName>
    </recommendedName>
</protein>
<feature type="region of interest" description="Disordered" evidence="1">
    <location>
        <begin position="105"/>
        <end position="274"/>
    </location>
</feature>
<dbReference type="Proteomes" id="UP000000763">
    <property type="component" value="Chromosome 5"/>
</dbReference>
<feature type="compositionally biased region" description="Basic and acidic residues" evidence="1">
    <location>
        <begin position="51"/>
        <end position="86"/>
    </location>
</feature>
<dbReference type="EMBL" id="AC129719">
    <property type="protein sequence ID" value="AAT07604.1"/>
    <property type="molecule type" value="Genomic_DNA"/>
</dbReference>
<feature type="compositionally biased region" description="Basic and acidic residues" evidence="1">
    <location>
        <begin position="312"/>
        <end position="331"/>
    </location>
</feature>
<evidence type="ECO:0008006" key="4">
    <source>
        <dbReference type="Google" id="ProtNLM"/>
    </source>
</evidence>
<evidence type="ECO:0000313" key="3">
    <source>
        <dbReference type="Proteomes" id="UP000000763"/>
    </source>
</evidence>
<accession>Q75IN2</accession>